<accession>A0A5P1FV54</accession>
<dbReference type="Pfam" id="PF07727">
    <property type="entry name" value="RVT_2"/>
    <property type="match status" value="1"/>
</dbReference>
<keyword evidence="3" id="KW-1185">Reference proteome</keyword>
<dbReference type="AlphaFoldDB" id="A0A5P1FV54"/>
<gene>
    <name evidence="2" type="ORF">A4U43_C01F19190</name>
</gene>
<evidence type="ECO:0000259" key="1">
    <source>
        <dbReference type="Pfam" id="PF07727"/>
    </source>
</evidence>
<dbReference type="EMBL" id="CM007381">
    <property type="protein sequence ID" value="ONK80560.1"/>
    <property type="molecule type" value="Genomic_DNA"/>
</dbReference>
<reference evidence="3" key="1">
    <citation type="journal article" date="2017" name="Nat. Commun.">
        <title>The asparagus genome sheds light on the origin and evolution of a young Y chromosome.</title>
        <authorList>
            <person name="Harkess A."/>
            <person name="Zhou J."/>
            <person name="Xu C."/>
            <person name="Bowers J.E."/>
            <person name="Van der Hulst R."/>
            <person name="Ayyampalayam S."/>
            <person name="Mercati F."/>
            <person name="Riccardi P."/>
            <person name="McKain M.R."/>
            <person name="Kakrana A."/>
            <person name="Tang H."/>
            <person name="Ray J."/>
            <person name="Groenendijk J."/>
            <person name="Arikit S."/>
            <person name="Mathioni S.M."/>
            <person name="Nakano M."/>
            <person name="Shan H."/>
            <person name="Telgmann-Rauber A."/>
            <person name="Kanno A."/>
            <person name="Yue Z."/>
            <person name="Chen H."/>
            <person name="Li W."/>
            <person name="Chen Y."/>
            <person name="Xu X."/>
            <person name="Zhang Y."/>
            <person name="Luo S."/>
            <person name="Chen H."/>
            <person name="Gao J."/>
            <person name="Mao Z."/>
            <person name="Pires J.C."/>
            <person name="Luo M."/>
            <person name="Kudrna D."/>
            <person name="Wing R.A."/>
            <person name="Meyers B.C."/>
            <person name="Yi K."/>
            <person name="Kong H."/>
            <person name="Lavrijsen P."/>
            <person name="Sunseri F."/>
            <person name="Falavigna A."/>
            <person name="Ye Y."/>
            <person name="Leebens-Mack J.H."/>
            <person name="Chen G."/>
        </authorList>
    </citation>
    <scope>NUCLEOTIDE SEQUENCE [LARGE SCALE GENOMIC DNA]</scope>
    <source>
        <strain evidence="3">cv. DH0086</strain>
    </source>
</reference>
<dbReference type="InterPro" id="IPR013103">
    <property type="entry name" value="RVT_2"/>
</dbReference>
<organism evidence="2 3">
    <name type="scientific">Asparagus officinalis</name>
    <name type="common">Garden asparagus</name>
    <dbReference type="NCBI Taxonomy" id="4686"/>
    <lineage>
        <taxon>Eukaryota</taxon>
        <taxon>Viridiplantae</taxon>
        <taxon>Streptophyta</taxon>
        <taxon>Embryophyta</taxon>
        <taxon>Tracheophyta</taxon>
        <taxon>Spermatophyta</taxon>
        <taxon>Magnoliopsida</taxon>
        <taxon>Liliopsida</taxon>
        <taxon>Asparagales</taxon>
        <taxon>Asparagaceae</taxon>
        <taxon>Asparagoideae</taxon>
        <taxon>Asparagus</taxon>
    </lineage>
</organism>
<proteinExistence type="predicted"/>
<dbReference type="Gramene" id="ONK80560">
    <property type="protein sequence ID" value="ONK80560"/>
    <property type="gene ID" value="A4U43_C01F19190"/>
</dbReference>
<protein>
    <recommendedName>
        <fullName evidence="1">Reverse transcriptase Ty1/copia-type domain-containing protein</fullName>
    </recommendedName>
</protein>
<evidence type="ECO:0000313" key="2">
    <source>
        <dbReference type="EMBL" id="ONK80560.1"/>
    </source>
</evidence>
<evidence type="ECO:0000313" key="3">
    <source>
        <dbReference type="Proteomes" id="UP000243459"/>
    </source>
</evidence>
<name>A0A5P1FV54_ASPOF</name>
<dbReference type="Proteomes" id="UP000243459">
    <property type="component" value="Chromosome 1"/>
</dbReference>
<feature type="domain" description="Reverse transcriptase Ty1/copia-type" evidence="1">
    <location>
        <begin position="79"/>
        <end position="197"/>
    </location>
</feature>
<sequence length="209" mass="23874">MTLEGDEMTVGYLKDIVDGEAQEQGHTQGSIVADRPRREIRWPARYNDVMVAYALSVKVVDDLVPSTFRDAEFSPDSIRLVVKGYAQLEGVDYNEVFSPIVKYSSIQILLALVAQLDLDLVQMDVKTAFLHGDLDEEIYMTQPMGYKAAGREELVCKLKKSLYGLKQSLRQWYKRFDSFMIGQGYTMSPYDPCVYMCKLQDGEHIYLLL</sequence>